<dbReference type="SUPFAM" id="SSF56796">
    <property type="entry name" value="Dehydroquinate synthase-like"/>
    <property type="match status" value="1"/>
</dbReference>
<comment type="cofactor">
    <cofactor evidence="3">
        <name>Zn(2+)</name>
        <dbReference type="ChEBI" id="CHEBI:29105"/>
    </cofactor>
</comment>
<keyword evidence="7" id="KW-0862">Zinc</keyword>
<organism evidence="14 15">
    <name type="scientific">Myroides odoratus</name>
    <name type="common">Flavobacterium odoratum</name>
    <dbReference type="NCBI Taxonomy" id="256"/>
    <lineage>
        <taxon>Bacteria</taxon>
        <taxon>Pseudomonadati</taxon>
        <taxon>Bacteroidota</taxon>
        <taxon>Flavobacteriia</taxon>
        <taxon>Flavobacteriales</taxon>
        <taxon>Flavobacteriaceae</taxon>
        <taxon>Myroides</taxon>
    </lineage>
</organism>
<dbReference type="CDD" id="cd08195">
    <property type="entry name" value="DHQS"/>
    <property type="match status" value="1"/>
</dbReference>
<comment type="function">
    <text evidence="4">Catalyzes the conversion of 3-deoxy-D-arabino-heptulosonate 7-phosphate (DAHP) to dehydroquinate (DHQ).</text>
</comment>
<dbReference type="InterPro" id="IPR030963">
    <property type="entry name" value="DHQ_synth_fam"/>
</dbReference>
<evidence type="ECO:0000256" key="11">
    <source>
        <dbReference type="NCBIfam" id="TIGR01357"/>
    </source>
</evidence>
<dbReference type="RefSeq" id="WP_115090460.1">
    <property type="nucleotide sequence ID" value="NZ_CP068107.1"/>
</dbReference>
<dbReference type="Proteomes" id="UP000255024">
    <property type="component" value="Unassembled WGS sequence"/>
</dbReference>
<comment type="cofactor">
    <cofactor evidence="1">
        <name>NAD(+)</name>
        <dbReference type="ChEBI" id="CHEBI:57540"/>
    </cofactor>
</comment>
<dbReference type="PANTHER" id="PTHR43622">
    <property type="entry name" value="3-DEHYDROQUINATE SYNTHASE"/>
    <property type="match status" value="1"/>
</dbReference>
<dbReference type="FunFam" id="3.40.50.1970:FF:000007">
    <property type="entry name" value="Pentafunctional AROM polypeptide"/>
    <property type="match status" value="1"/>
</dbReference>
<keyword evidence="10" id="KW-0170">Cobalt</keyword>
<sequence length="355" mass="39566">MIKVETADYPIYFGVESYAILGDFLNEKQYSKLLILTDSTCNELCLPHFLANLPTTIPFEIIEIEPGETAKDLATCEGVWSAMLDLELDRHSAVIAVGGGVVSDLGGFVASVYMRGIDCFLVPTTLLAMVDASIGGKTGVDVQGVKNAIGTFTMPQMVVIDATYLETLDPRELKSGYAEMLKHGLIYDEAYFNHLKNIAQVDFGDIETLIYHSVVIKNQVVQEDPQEIGLRKILNFGHTIGHAVESYYLTNPTKNRMLHGEAIAIGMVVEAYISTVILGLNNTTYQEIKESIQYIYGKQLFTQTDIAEIVEWLKFDKKNRAGEIRMVLLANIGQCFYNKEVSKDLIVKGFEDYLK</sequence>
<dbReference type="NCBIfam" id="TIGR01357">
    <property type="entry name" value="aroB"/>
    <property type="match status" value="1"/>
</dbReference>
<feature type="domain" description="3-dehydroquinate synthase C-terminal" evidence="13">
    <location>
        <begin position="176"/>
        <end position="319"/>
    </location>
</feature>
<evidence type="ECO:0000259" key="12">
    <source>
        <dbReference type="Pfam" id="PF01761"/>
    </source>
</evidence>
<dbReference type="AlphaFoldDB" id="A0A378RKF1"/>
<dbReference type="Gene3D" id="1.20.1090.10">
    <property type="entry name" value="Dehydroquinate synthase-like - alpha domain"/>
    <property type="match status" value="1"/>
</dbReference>
<evidence type="ECO:0000256" key="3">
    <source>
        <dbReference type="ARBA" id="ARBA00001947"/>
    </source>
</evidence>
<keyword evidence="9 14" id="KW-0456">Lyase</keyword>
<evidence type="ECO:0000256" key="7">
    <source>
        <dbReference type="ARBA" id="ARBA00022833"/>
    </source>
</evidence>
<keyword evidence="6" id="KW-0547">Nucleotide-binding</keyword>
<evidence type="ECO:0000313" key="15">
    <source>
        <dbReference type="Proteomes" id="UP000255024"/>
    </source>
</evidence>
<dbReference type="GO" id="GO:0005737">
    <property type="term" value="C:cytoplasm"/>
    <property type="evidence" value="ECO:0007669"/>
    <property type="project" value="InterPro"/>
</dbReference>
<dbReference type="EC" id="4.2.3.4" evidence="11"/>
<dbReference type="Gene3D" id="3.40.50.1970">
    <property type="match status" value="1"/>
</dbReference>
<dbReference type="Pfam" id="PF01761">
    <property type="entry name" value="DHQ_synthase"/>
    <property type="match status" value="1"/>
</dbReference>
<keyword evidence="5" id="KW-0479">Metal-binding</keyword>
<dbReference type="InterPro" id="IPR056179">
    <property type="entry name" value="DHQS_C"/>
</dbReference>
<feature type="domain" description="3-dehydroquinate synthase N-terminal" evidence="12">
    <location>
        <begin position="62"/>
        <end position="174"/>
    </location>
</feature>
<name>A0A378RKF1_MYROD</name>
<dbReference type="GO" id="GO:0000166">
    <property type="term" value="F:nucleotide binding"/>
    <property type="evidence" value="ECO:0007669"/>
    <property type="project" value="UniProtKB-KW"/>
</dbReference>
<dbReference type="GO" id="GO:0046872">
    <property type="term" value="F:metal ion binding"/>
    <property type="evidence" value="ECO:0007669"/>
    <property type="project" value="UniProtKB-KW"/>
</dbReference>
<keyword evidence="8" id="KW-0520">NAD</keyword>
<dbReference type="PANTHER" id="PTHR43622:SF1">
    <property type="entry name" value="3-DEHYDROQUINATE SYNTHASE"/>
    <property type="match status" value="1"/>
</dbReference>
<evidence type="ECO:0000256" key="1">
    <source>
        <dbReference type="ARBA" id="ARBA00001911"/>
    </source>
</evidence>
<dbReference type="PIRSF" id="PIRSF001455">
    <property type="entry name" value="DHQ_synth"/>
    <property type="match status" value="1"/>
</dbReference>
<dbReference type="GO" id="GO:0009423">
    <property type="term" value="P:chorismate biosynthetic process"/>
    <property type="evidence" value="ECO:0007669"/>
    <property type="project" value="UniProtKB-UniRule"/>
</dbReference>
<dbReference type="InterPro" id="IPR016037">
    <property type="entry name" value="DHQ_synth_AroB"/>
</dbReference>
<proteinExistence type="predicted"/>
<dbReference type="GO" id="GO:0009073">
    <property type="term" value="P:aromatic amino acid family biosynthetic process"/>
    <property type="evidence" value="ECO:0007669"/>
    <property type="project" value="InterPro"/>
</dbReference>
<evidence type="ECO:0000256" key="2">
    <source>
        <dbReference type="ARBA" id="ARBA00001941"/>
    </source>
</evidence>
<comment type="cofactor">
    <cofactor evidence="2">
        <name>Co(2+)</name>
        <dbReference type="ChEBI" id="CHEBI:48828"/>
    </cofactor>
</comment>
<evidence type="ECO:0000256" key="5">
    <source>
        <dbReference type="ARBA" id="ARBA00022723"/>
    </source>
</evidence>
<dbReference type="Pfam" id="PF24621">
    <property type="entry name" value="DHQS_C"/>
    <property type="match status" value="1"/>
</dbReference>
<evidence type="ECO:0000256" key="6">
    <source>
        <dbReference type="ARBA" id="ARBA00022741"/>
    </source>
</evidence>
<dbReference type="GO" id="GO:0003856">
    <property type="term" value="F:3-dehydroquinate synthase activity"/>
    <property type="evidence" value="ECO:0007669"/>
    <property type="project" value="UniProtKB-UniRule"/>
</dbReference>
<accession>A0A378RKF1</accession>
<evidence type="ECO:0000256" key="8">
    <source>
        <dbReference type="ARBA" id="ARBA00023027"/>
    </source>
</evidence>
<protein>
    <recommendedName>
        <fullName evidence="11">3-dehydroquinate synthase</fullName>
        <ecNumber evidence="11">4.2.3.4</ecNumber>
    </recommendedName>
</protein>
<keyword evidence="15" id="KW-1185">Reference proteome</keyword>
<evidence type="ECO:0000256" key="9">
    <source>
        <dbReference type="ARBA" id="ARBA00023239"/>
    </source>
</evidence>
<evidence type="ECO:0000259" key="13">
    <source>
        <dbReference type="Pfam" id="PF24621"/>
    </source>
</evidence>
<evidence type="ECO:0000256" key="10">
    <source>
        <dbReference type="ARBA" id="ARBA00023285"/>
    </source>
</evidence>
<dbReference type="InterPro" id="IPR050071">
    <property type="entry name" value="Dehydroquinate_synthase"/>
</dbReference>
<reference evidence="14 15" key="1">
    <citation type="submission" date="2018-06" db="EMBL/GenBank/DDBJ databases">
        <authorList>
            <consortium name="Pathogen Informatics"/>
            <person name="Doyle S."/>
        </authorList>
    </citation>
    <scope>NUCLEOTIDE SEQUENCE [LARGE SCALE GENOMIC DNA]</scope>
    <source>
        <strain evidence="14 15">NCTC11179</strain>
    </source>
</reference>
<evidence type="ECO:0000256" key="4">
    <source>
        <dbReference type="ARBA" id="ARBA00003485"/>
    </source>
</evidence>
<dbReference type="EMBL" id="UGQL01000001">
    <property type="protein sequence ID" value="STZ27543.1"/>
    <property type="molecule type" value="Genomic_DNA"/>
</dbReference>
<gene>
    <name evidence="14" type="primary">aroB</name>
    <name evidence="14" type="ORF">NCTC11179_01079</name>
</gene>
<evidence type="ECO:0000313" key="14">
    <source>
        <dbReference type="EMBL" id="STZ27543.1"/>
    </source>
</evidence>
<dbReference type="InterPro" id="IPR030960">
    <property type="entry name" value="DHQS/DOIS_N"/>
</dbReference>